<keyword evidence="1" id="KW-1133">Transmembrane helix</keyword>
<comment type="caution">
    <text evidence="2">The sequence shown here is derived from an EMBL/GenBank/DDBJ whole genome shotgun (WGS) entry which is preliminary data.</text>
</comment>
<accession>A0ABW0Z2F7</accession>
<keyword evidence="3" id="KW-1185">Reference proteome</keyword>
<evidence type="ECO:0008006" key="4">
    <source>
        <dbReference type="Google" id="ProtNLM"/>
    </source>
</evidence>
<proteinExistence type="predicted"/>
<keyword evidence="1" id="KW-0472">Membrane</keyword>
<keyword evidence="1" id="KW-0812">Transmembrane</keyword>
<protein>
    <recommendedName>
        <fullName evidence="4">ABC transporter permease</fullName>
    </recommendedName>
</protein>
<dbReference type="RefSeq" id="WP_390318225.1">
    <property type="nucleotide sequence ID" value="NZ_JBHSPB010000012.1"/>
</dbReference>
<name>A0ABW0Z2F7_9ACTN</name>
<reference evidence="3" key="1">
    <citation type="journal article" date="2019" name="Int. J. Syst. Evol. Microbiol.">
        <title>The Global Catalogue of Microorganisms (GCM) 10K type strain sequencing project: providing services to taxonomists for standard genome sequencing and annotation.</title>
        <authorList>
            <consortium name="The Broad Institute Genomics Platform"/>
            <consortium name="The Broad Institute Genome Sequencing Center for Infectious Disease"/>
            <person name="Wu L."/>
            <person name="Ma J."/>
        </authorList>
    </citation>
    <scope>NUCLEOTIDE SEQUENCE [LARGE SCALE GENOMIC DNA]</scope>
    <source>
        <strain evidence="3">CGMCC 4.7304</strain>
    </source>
</reference>
<evidence type="ECO:0000313" key="2">
    <source>
        <dbReference type="EMBL" id="MFC5722637.1"/>
    </source>
</evidence>
<evidence type="ECO:0000256" key="1">
    <source>
        <dbReference type="SAM" id="Phobius"/>
    </source>
</evidence>
<feature type="transmembrane region" description="Helical" evidence="1">
    <location>
        <begin position="18"/>
        <end position="41"/>
    </location>
</feature>
<evidence type="ECO:0000313" key="3">
    <source>
        <dbReference type="Proteomes" id="UP001596083"/>
    </source>
</evidence>
<gene>
    <name evidence="2" type="ORF">ACFP1Z_20925</name>
</gene>
<dbReference type="Proteomes" id="UP001596083">
    <property type="component" value="Unassembled WGS sequence"/>
</dbReference>
<sequence length="58" mass="6124">MNIVLFQLAWQTVRTRKAAFAGCFITMICAQLLVTACAVLLESGARARPADGGAATQP</sequence>
<organism evidence="2 3">
    <name type="scientific">Streptomyces gamaensis</name>
    <dbReference type="NCBI Taxonomy" id="1763542"/>
    <lineage>
        <taxon>Bacteria</taxon>
        <taxon>Bacillati</taxon>
        <taxon>Actinomycetota</taxon>
        <taxon>Actinomycetes</taxon>
        <taxon>Kitasatosporales</taxon>
        <taxon>Streptomycetaceae</taxon>
        <taxon>Streptomyces</taxon>
    </lineage>
</organism>
<dbReference type="EMBL" id="JBHSPB010000012">
    <property type="protein sequence ID" value="MFC5722637.1"/>
    <property type="molecule type" value="Genomic_DNA"/>
</dbReference>